<dbReference type="SUPFAM" id="SSF52540">
    <property type="entry name" value="P-loop containing nucleoside triphosphate hydrolases"/>
    <property type="match status" value="1"/>
</dbReference>
<organism evidence="1 2">
    <name type="scientific">Priestia filamentosa</name>
    <dbReference type="NCBI Taxonomy" id="1402861"/>
    <lineage>
        <taxon>Bacteria</taxon>
        <taxon>Bacillati</taxon>
        <taxon>Bacillota</taxon>
        <taxon>Bacilli</taxon>
        <taxon>Bacillales</taxon>
        <taxon>Bacillaceae</taxon>
        <taxon>Priestia</taxon>
    </lineage>
</organism>
<gene>
    <name evidence="1" type="ORF">BEH_07845</name>
</gene>
<dbReference type="Pfam" id="PF13479">
    <property type="entry name" value="AAA_24"/>
    <property type="match status" value="1"/>
</dbReference>
<dbReference type="RefSeq" id="WP_046216982.1">
    <property type="nucleotide sequence ID" value="NZ_CP011974.1"/>
</dbReference>
<reference evidence="1 2" key="1">
    <citation type="journal article" date="2015" name="PLoS ONE">
        <title>Genome Sequence of Bacillus endophyticus and Analysis of Its Companion Mechanism in the Ketogulonigenium vulgare-Bacillus Strain Consortium.</title>
        <authorList>
            <person name="Jia N."/>
            <person name="Du J."/>
            <person name="Ding M.Z."/>
            <person name="Gao F."/>
            <person name="Yuan Y.J."/>
        </authorList>
    </citation>
    <scope>NUCLEOTIDE SEQUENCE [LARGE SCALE GENOMIC DNA]</scope>
    <source>
        <strain evidence="1 2">Hbe603</strain>
    </source>
</reference>
<dbReference type="PATRIC" id="fig|135735.6.peg.1608"/>
<name>A0A0H4KGT7_9BACI</name>
<reference evidence="2" key="2">
    <citation type="submission" date="2015-06" db="EMBL/GenBank/DDBJ databases">
        <title>Genome Sequence of Bacillus endophyticus and Analysis of its Companion Mechanism in the Ketogulonigenium vulgare-Bacillus strain Consortium.</title>
        <authorList>
            <person name="Jia N."/>
            <person name="Du J."/>
            <person name="Ding M.-Z."/>
            <person name="Gao F."/>
            <person name="Yuan Y.-J."/>
        </authorList>
    </citation>
    <scope>NUCLEOTIDE SEQUENCE [LARGE SCALE GENOMIC DNA]</scope>
    <source>
        <strain evidence="2">Hbe603</strain>
    </source>
</reference>
<dbReference type="OrthoDB" id="2339926at2"/>
<keyword evidence="2" id="KW-1185">Reference proteome</keyword>
<dbReference type="Proteomes" id="UP000036202">
    <property type="component" value="Chromosome"/>
</dbReference>
<evidence type="ECO:0000313" key="2">
    <source>
        <dbReference type="Proteomes" id="UP000036202"/>
    </source>
</evidence>
<dbReference type="EMBL" id="CP011974">
    <property type="protein sequence ID" value="AKO92021.1"/>
    <property type="molecule type" value="Genomic_DNA"/>
</dbReference>
<dbReference type="AlphaFoldDB" id="A0A0H4KGT7"/>
<evidence type="ECO:0000313" key="1">
    <source>
        <dbReference type="EMBL" id="AKO92021.1"/>
    </source>
</evidence>
<dbReference type="KEGG" id="beo:BEH_07845"/>
<dbReference type="InterPro" id="IPR027417">
    <property type="entry name" value="P-loop_NTPase"/>
</dbReference>
<sequence length="324" mass="36407">MTISFRKPAARKQGLKILAYGENGAGKSLFTLSFPNNAIVDSESKIGVYENDPEYKDNIVGVADTANYYDVIKLSEQVVKNPTQFNTYTIDSYTNIYNGMQVSAMESEEERARKKKGNVDDATVSQRGWGKVKLNTIRFDSYIAQASAKGITVIAVAHKDDVMQDANGKAIKVGEKPSLRKNAEHTFDVIIRFYKEKDMVTQEWKFFAEVEKDTTKTYKLGTKLENVTYEAFKGYIERSSKAEGIETNYDKVIESTVSSMQEESANHDELVVEFKALYKELSAKDEALKGEVAKILKSKGAEKYNDPSLATNLKEAIEEIKKLK</sequence>
<protein>
    <submittedName>
        <fullName evidence="1">Uncharacterized protein</fullName>
    </submittedName>
</protein>
<proteinExistence type="predicted"/>
<accession>A0A0H4KGT7</accession>